<dbReference type="InterPro" id="IPR028081">
    <property type="entry name" value="Leu-bd"/>
</dbReference>
<dbReference type="eggNOG" id="COG0683">
    <property type="taxonomic scope" value="Bacteria"/>
</dbReference>
<comment type="similarity">
    <text evidence="1">Belongs to the leucine-binding protein family.</text>
</comment>
<dbReference type="PANTHER" id="PTHR47235">
    <property type="entry name" value="BLR6548 PROTEIN"/>
    <property type="match status" value="1"/>
</dbReference>
<reference evidence="5 6" key="1">
    <citation type="submission" date="2017-01" db="EMBL/GenBank/DDBJ databases">
        <authorList>
            <person name="Mah S.A."/>
            <person name="Swanson W.J."/>
            <person name="Moy G.W."/>
            <person name="Vacquier V.D."/>
        </authorList>
    </citation>
    <scope>NUCLEOTIDE SEQUENCE [LARGE SCALE GENOMIC DNA]</scope>
    <source>
        <strain evidence="5 6">DSM 22694</strain>
    </source>
</reference>
<dbReference type="Proteomes" id="UP000186110">
    <property type="component" value="Chromosome"/>
</dbReference>
<evidence type="ECO:0000313" key="5">
    <source>
        <dbReference type="EMBL" id="APW44856.1"/>
    </source>
</evidence>
<dbReference type="SUPFAM" id="SSF53822">
    <property type="entry name" value="Periplasmic binding protein-like I"/>
    <property type="match status" value="1"/>
</dbReference>
<feature type="domain" description="Leucine-binding protein" evidence="4">
    <location>
        <begin position="31"/>
        <end position="361"/>
    </location>
</feature>
<accession>A0A1P8KFU2</accession>
<dbReference type="Gene3D" id="3.40.50.2300">
    <property type="match status" value="2"/>
</dbReference>
<evidence type="ECO:0000259" key="4">
    <source>
        <dbReference type="Pfam" id="PF13458"/>
    </source>
</evidence>
<dbReference type="Pfam" id="PF13458">
    <property type="entry name" value="Peripla_BP_6"/>
    <property type="match status" value="1"/>
</dbReference>
<dbReference type="CDD" id="cd06326">
    <property type="entry name" value="PBP1_ABC_ligand_binding-like"/>
    <property type="match status" value="1"/>
</dbReference>
<proteinExistence type="inferred from homology"/>
<evidence type="ECO:0000256" key="3">
    <source>
        <dbReference type="SAM" id="SignalP"/>
    </source>
</evidence>
<dbReference type="AlphaFoldDB" id="A0A1P8KFU2"/>
<dbReference type="STRING" id="1484693.RS694_12630"/>
<dbReference type="InterPro" id="IPR028082">
    <property type="entry name" value="Peripla_BP_I"/>
</dbReference>
<keyword evidence="2 3" id="KW-0732">Signal</keyword>
<name>A0A1P8KFU2_9BURK</name>
<gene>
    <name evidence="5" type="ORF">RS694_12630</name>
</gene>
<keyword evidence="6" id="KW-1185">Reference proteome</keyword>
<dbReference type="PANTHER" id="PTHR47235:SF1">
    <property type="entry name" value="BLR6548 PROTEIN"/>
    <property type="match status" value="1"/>
</dbReference>
<organism evidence="5 6">
    <name type="scientific">Rhodoferax saidenbachensis</name>
    <dbReference type="NCBI Taxonomy" id="1484693"/>
    <lineage>
        <taxon>Bacteria</taxon>
        <taxon>Pseudomonadati</taxon>
        <taxon>Pseudomonadota</taxon>
        <taxon>Betaproteobacteria</taxon>
        <taxon>Burkholderiales</taxon>
        <taxon>Comamonadaceae</taxon>
        <taxon>Rhodoferax</taxon>
    </lineage>
</organism>
<sequence>MFKPIVQWTLGGLLSVCTLVANAQTGGDIVIGQVAPFTNIPVTEALEINQGATSYLAQLNKTGVQGRKVVLFKMDDEYNADKFVERFASAMEKRPVALISPIGSTAIKRMLDDKLLDNADVVVVNAIPGAESLRNPGHRKLFHIRAGDKQQIEKIVNHARTIGISKLSMLYQDFAMGISGEAVAQTESTRVAGLAFKSVKSAIDEKSLTQAAAELAAQSPQGILIVGAPRFSVDGVAALRKAGVTQSIFVLSYVQPGLLIKVAGLAGARGVGIAQTYPNPNGRVLPLLREFQSAMKVSFPDIKEYTPFHLEGYMSAKVVGEALLRSRDKDITGATLARSLKAMGEVDLGGFRVDFSKGNTGSSFVDIGVMNVDGRLIY</sequence>
<feature type="chain" id="PRO_5010180654" description="Leucine-binding protein domain-containing protein" evidence="3">
    <location>
        <begin position="24"/>
        <end position="378"/>
    </location>
</feature>
<evidence type="ECO:0000313" key="6">
    <source>
        <dbReference type="Proteomes" id="UP000186110"/>
    </source>
</evidence>
<dbReference type="KEGG" id="rsb:RS694_12630"/>
<protein>
    <recommendedName>
        <fullName evidence="4">Leucine-binding protein domain-containing protein</fullName>
    </recommendedName>
</protein>
<feature type="signal peptide" evidence="3">
    <location>
        <begin position="1"/>
        <end position="23"/>
    </location>
</feature>
<dbReference type="EMBL" id="CP019239">
    <property type="protein sequence ID" value="APW44856.1"/>
    <property type="molecule type" value="Genomic_DNA"/>
</dbReference>
<dbReference type="RefSeq" id="WP_051391962.1">
    <property type="nucleotide sequence ID" value="NZ_CP019239.1"/>
</dbReference>
<evidence type="ECO:0000256" key="2">
    <source>
        <dbReference type="ARBA" id="ARBA00022729"/>
    </source>
</evidence>
<evidence type="ECO:0000256" key="1">
    <source>
        <dbReference type="ARBA" id="ARBA00010062"/>
    </source>
</evidence>